<protein>
    <submittedName>
        <fullName evidence="2">Uncharacterized protein</fullName>
    </submittedName>
</protein>
<organism evidence="2">
    <name type="scientific">Brassica cretica</name>
    <name type="common">Mustard</name>
    <dbReference type="NCBI Taxonomy" id="69181"/>
    <lineage>
        <taxon>Eukaryota</taxon>
        <taxon>Viridiplantae</taxon>
        <taxon>Streptophyta</taxon>
        <taxon>Embryophyta</taxon>
        <taxon>Tracheophyta</taxon>
        <taxon>Spermatophyta</taxon>
        <taxon>Magnoliopsida</taxon>
        <taxon>eudicotyledons</taxon>
        <taxon>Gunneridae</taxon>
        <taxon>Pentapetalae</taxon>
        <taxon>rosids</taxon>
        <taxon>malvids</taxon>
        <taxon>Brassicales</taxon>
        <taxon>Brassicaceae</taxon>
        <taxon>Brassiceae</taxon>
        <taxon>Brassica</taxon>
    </lineage>
</organism>
<gene>
    <name evidence="2" type="ORF">F2Q70_00005285</name>
</gene>
<feature type="region of interest" description="Disordered" evidence="1">
    <location>
        <begin position="32"/>
        <end position="58"/>
    </location>
</feature>
<evidence type="ECO:0000313" key="2">
    <source>
        <dbReference type="EMBL" id="KAF2576134.1"/>
    </source>
</evidence>
<accession>A0A8S9J256</accession>
<dbReference type="EMBL" id="QGKY02001015">
    <property type="protein sequence ID" value="KAF2576134.1"/>
    <property type="molecule type" value="Genomic_DNA"/>
</dbReference>
<dbReference type="AlphaFoldDB" id="A0A8S9J256"/>
<reference evidence="2" key="1">
    <citation type="submission" date="2019-12" db="EMBL/GenBank/DDBJ databases">
        <title>Genome sequencing and annotation of Brassica cretica.</title>
        <authorList>
            <person name="Studholme D.J."/>
            <person name="Sarris P.F."/>
        </authorList>
    </citation>
    <scope>NUCLEOTIDE SEQUENCE</scope>
    <source>
        <strain evidence="2">PFS-102/07</strain>
        <tissue evidence="2">Leaf</tissue>
    </source>
</reference>
<evidence type="ECO:0000256" key="1">
    <source>
        <dbReference type="SAM" id="MobiDB-lite"/>
    </source>
</evidence>
<proteinExistence type="predicted"/>
<name>A0A8S9J256_BRACR</name>
<comment type="caution">
    <text evidence="2">The sequence shown here is derived from an EMBL/GenBank/DDBJ whole genome shotgun (WGS) entry which is preliminary data.</text>
</comment>
<sequence>MCHLLVVSGEAEVLGGNMKKQIMDEYENLSLKSTSSGGRGRSKEEHLFAATEAAAQTP</sequence>